<dbReference type="SUPFAM" id="SSF52218">
    <property type="entry name" value="Flavoproteins"/>
    <property type="match status" value="1"/>
</dbReference>
<name>A0ABQ3ZQ88_9ACTN</name>
<keyword evidence="2" id="KW-1185">Reference proteome</keyword>
<dbReference type="InterPro" id="IPR029039">
    <property type="entry name" value="Flavoprotein-like_sf"/>
</dbReference>
<dbReference type="RefSeq" id="WP_203837907.1">
    <property type="nucleotide sequence ID" value="NZ_BAAATV010000008.1"/>
</dbReference>
<gene>
    <name evidence="1" type="ORF">Ahu01nite_038490</name>
</gene>
<dbReference type="Proteomes" id="UP000603200">
    <property type="component" value="Unassembled WGS sequence"/>
</dbReference>
<comment type="caution">
    <text evidence="1">The sequence shown here is derived from an EMBL/GenBank/DDBJ whole genome shotgun (WGS) entry which is preliminary data.</text>
</comment>
<sequence>MKVHIVNAHLTYPGWSEGALNKAMAERAKTHLLDRGHNITETAIEDFYDPDLEVQR</sequence>
<dbReference type="EMBL" id="BOMN01000043">
    <property type="protein sequence ID" value="GIE20747.1"/>
    <property type="molecule type" value="Genomic_DNA"/>
</dbReference>
<protein>
    <recommendedName>
        <fullName evidence="3">Flavodoxin-like protein</fullName>
    </recommendedName>
</protein>
<organism evidence="1 2">
    <name type="scientific">Winogradskya humida</name>
    <dbReference type="NCBI Taxonomy" id="113566"/>
    <lineage>
        <taxon>Bacteria</taxon>
        <taxon>Bacillati</taxon>
        <taxon>Actinomycetota</taxon>
        <taxon>Actinomycetes</taxon>
        <taxon>Micromonosporales</taxon>
        <taxon>Micromonosporaceae</taxon>
        <taxon>Winogradskya</taxon>
    </lineage>
</organism>
<reference evidence="1 2" key="1">
    <citation type="submission" date="2021-01" db="EMBL/GenBank/DDBJ databases">
        <title>Whole genome shotgun sequence of Actinoplanes humidus NBRC 14915.</title>
        <authorList>
            <person name="Komaki H."/>
            <person name="Tamura T."/>
        </authorList>
    </citation>
    <scope>NUCLEOTIDE SEQUENCE [LARGE SCALE GENOMIC DNA]</scope>
    <source>
        <strain evidence="1 2">NBRC 14915</strain>
    </source>
</reference>
<accession>A0ABQ3ZQ88</accession>
<dbReference type="Gene3D" id="3.40.50.360">
    <property type="match status" value="1"/>
</dbReference>
<proteinExistence type="predicted"/>
<evidence type="ECO:0000313" key="2">
    <source>
        <dbReference type="Proteomes" id="UP000603200"/>
    </source>
</evidence>
<evidence type="ECO:0000313" key="1">
    <source>
        <dbReference type="EMBL" id="GIE20747.1"/>
    </source>
</evidence>
<evidence type="ECO:0008006" key="3">
    <source>
        <dbReference type="Google" id="ProtNLM"/>
    </source>
</evidence>